<accession>A0A8R7QME9</accession>
<dbReference type="EnsemblPlants" id="TuG1812G0500005640.01.T01">
    <property type="protein sequence ID" value="TuG1812G0500005640.01.T01"/>
    <property type="gene ID" value="TuG1812G0500005640.01"/>
</dbReference>
<keyword evidence="2" id="KW-1185">Reference proteome</keyword>
<reference evidence="1" key="2">
    <citation type="submission" date="2018-03" db="EMBL/GenBank/DDBJ databases">
        <title>The Triticum urartu genome reveals the dynamic nature of wheat genome evolution.</title>
        <authorList>
            <person name="Ling H."/>
            <person name="Ma B."/>
            <person name="Shi X."/>
            <person name="Liu H."/>
            <person name="Dong L."/>
            <person name="Sun H."/>
            <person name="Cao Y."/>
            <person name="Gao Q."/>
            <person name="Zheng S."/>
            <person name="Li Y."/>
            <person name="Yu Y."/>
            <person name="Du H."/>
            <person name="Qi M."/>
            <person name="Li Y."/>
            <person name="Yu H."/>
            <person name="Cui Y."/>
            <person name="Wang N."/>
            <person name="Chen C."/>
            <person name="Wu H."/>
            <person name="Zhao Y."/>
            <person name="Zhang J."/>
            <person name="Li Y."/>
            <person name="Zhou W."/>
            <person name="Zhang B."/>
            <person name="Hu W."/>
            <person name="Eijk M."/>
            <person name="Tang J."/>
            <person name="Witsenboer H."/>
            <person name="Zhao S."/>
            <person name="Li Z."/>
            <person name="Zhang A."/>
            <person name="Wang D."/>
            <person name="Liang C."/>
        </authorList>
    </citation>
    <scope>NUCLEOTIDE SEQUENCE [LARGE SCALE GENOMIC DNA]</scope>
    <source>
        <strain evidence="1">cv. G1812</strain>
    </source>
</reference>
<name>A0A8R7QME9_TRIUA</name>
<proteinExistence type="predicted"/>
<reference evidence="1" key="3">
    <citation type="submission" date="2022-06" db="UniProtKB">
        <authorList>
            <consortium name="EnsemblPlants"/>
        </authorList>
    </citation>
    <scope>IDENTIFICATION</scope>
</reference>
<protein>
    <recommendedName>
        <fullName evidence="3">EF-hand domain-containing protein</fullName>
    </recommendedName>
</protein>
<organism evidence="1 2">
    <name type="scientific">Triticum urartu</name>
    <name type="common">Red wild einkorn</name>
    <name type="synonym">Crithodium urartu</name>
    <dbReference type="NCBI Taxonomy" id="4572"/>
    <lineage>
        <taxon>Eukaryota</taxon>
        <taxon>Viridiplantae</taxon>
        <taxon>Streptophyta</taxon>
        <taxon>Embryophyta</taxon>
        <taxon>Tracheophyta</taxon>
        <taxon>Spermatophyta</taxon>
        <taxon>Magnoliopsida</taxon>
        <taxon>Liliopsida</taxon>
        <taxon>Poales</taxon>
        <taxon>Poaceae</taxon>
        <taxon>BOP clade</taxon>
        <taxon>Pooideae</taxon>
        <taxon>Triticodae</taxon>
        <taxon>Triticeae</taxon>
        <taxon>Triticinae</taxon>
        <taxon>Triticum</taxon>
    </lineage>
</organism>
<dbReference type="Gramene" id="TuG1812G0500005640.01.T01">
    <property type="protein sequence ID" value="TuG1812G0500005640.01.T01"/>
    <property type="gene ID" value="TuG1812G0500005640.01"/>
</dbReference>
<reference evidence="2" key="1">
    <citation type="journal article" date="2013" name="Nature">
        <title>Draft genome of the wheat A-genome progenitor Triticum urartu.</title>
        <authorList>
            <person name="Ling H.Q."/>
            <person name="Zhao S."/>
            <person name="Liu D."/>
            <person name="Wang J."/>
            <person name="Sun H."/>
            <person name="Zhang C."/>
            <person name="Fan H."/>
            <person name="Li D."/>
            <person name="Dong L."/>
            <person name="Tao Y."/>
            <person name="Gao C."/>
            <person name="Wu H."/>
            <person name="Li Y."/>
            <person name="Cui Y."/>
            <person name="Guo X."/>
            <person name="Zheng S."/>
            <person name="Wang B."/>
            <person name="Yu K."/>
            <person name="Liang Q."/>
            <person name="Yang W."/>
            <person name="Lou X."/>
            <person name="Chen J."/>
            <person name="Feng M."/>
            <person name="Jian J."/>
            <person name="Zhang X."/>
            <person name="Luo G."/>
            <person name="Jiang Y."/>
            <person name="Liu J."/>
            <person name="Wang Z."/>
            <person name="Sha Y."/>
            <person name="Zhang B."/>
            <person name="Wu H."/>
            <person name="Tang D."/>
            <person name="Shen Q."/>
            <person name="Xue P."/>
            <person name="Zou S."/>
            <person name="Wang X."/>
            <person name="Liu X."/>
            <person name="Wang F."/>
            <person name="Yang Y."/>
            <person name="An X."/>
            <person name="Dong Z."/>
            <person name="Zhang K."/>
            <person name="Zhang X."/>
            <person name="Luo M.C."/>
            <person name="Dvorak J."/>
            <person name="Tong Y."/>
            <person name="Wang J."/>
            <person name="Yang H."/>
            <person name="Li Z."/>
            <person name="Wang D."/>
            <person name="Zhang A."/>
            <person name="Wang J."/>
        </authorList>
    </citation>
    <scope>NUCLEOTIDE SEQUENCE</scope>
    <source>
        <strain evidence="2">cv. G1812</strain>
    </source>
</reference>
<dbReference type="Proteomes" id="UP000015106">
    <property type="component" value="Chromosome 5"/>
</dbReference>
<dbReference type="Gramene" id="TuG1812G0500005662.01.T01">
    <property type="protein sequence ID" value="TuG1812G0500005662.01.T01"/>
    <property type="gene ID" value="TuG1812G0500005662.01"/>
</dbReference>
<sequence>PCRSSISVDHLQVAEAFRAFDGGNGGCISTAQLVRSMVPLQVAGGMVYAHKAKLFHRTRIPRTLMWCESFRDDTIDPTVSFGMHFGVDS</sequence>
<evidence type="ECO:0000313" key="2">
    <source>
        <dbReference type="Proteomes" id="UP000015106"/>
    </source>
</evidence>
<evidence type="ECO:0000313" key="1">
    <source>
        <dbReference type="EnsemblPlants" id="TuG1812G0500005640.01.T01"/>
    </source>
</evidence>
<dbReference type="EnsemblPlants" id="TuG1812G0500005662.01.T01">
    <property type="protein sequence ID" value="TuG1812G0500005662.01.T01"/>
    <property type="gene ID" value="TuG1812G0500005662.01"/>
</dbReference>
<evidence type="ECO:0008006" key="3">
    <source>
        <dbReference type="Google" id="ProtNLM"/>
    </source>
</evidence>
<dbReference type="AlphaFoldDB" id="A0A8R7QME9"/>